<dbReference type="SMART" id="SM00132">
    <property type="entry name" value="LIM"/>
    <property type="match status" value="1"/>
</dbReference>
<evidence type="ECO:0000256" key="1">
    <source>
        <dbReference type="ARBA" id="ARBA00022723"/>
    </source>
</evidence>
<dbReference type="PROSITE" id="PS50023">
    <property type="entry name" value="LIM_DOMAIN_2"/>
    <property type="match status" value="1"/>
</dbReference>
<dbReference type="AlphaFoldDB" id="A0AAA9SUE1"/>
<feature type="compositionally biased region" description="Basic and acidic residues" evidence="5">
    <location>
        <begin position="191"/>
        <end position="217"/>
    </location>
</feature>
<dbReference type="Gene3D" id="2.10.110.10">
    <property type="entry name" value="Cysteine Rich Protein"/>
    <property type="match status" value="1"/>
</dbReference>
<evidence type="ECO:0000256" key="4">
    <source>
        <dbReference type="PROSITE-ProRule" id="PRU00125"/>
    </source>
</evidence>
<evidence type="ECO:0000256" key="2">
    <source>
        <dbReference type="ARBA" id="ARBA00022833"/>
    </source>
</evidence>
<dbReference type="GO" id="GO:0030036">
    <property type="term" value="P:actin cytoskeleton organization"/>
    <property type="evidence" value="ECO:0007669"/>
    <property type="project" value="InterPro"/>
</dbReference>
<dbReference type="CDD" id="cd09442">
    <property type="entry name" value="LIM_Eplin_like"/>
    <property type="match status" value="1"/>
</dbReference>
<keyword evidence="3 4" id="KW-0440">LIM domain</keyword>
<evidence type="ECO:0000256" key="5">
    <source>
        <dbReference type="SAM" id="MobiDB-lite"/>
    </source>
</evidence>
<dbReference type="GO" id="GO:0046872">
    <property type="term" value="F:metal ion binding"/>
    <property type="evidence" value="ECO:0007669"/>
    <property type="project" value="UniProtKB-KW"/>
</dbReference>
<organism evidence="7 8">
    <name type="scientific">Bos taurus</name>
    <name type="common">Bovine</name>
    <dbReference type="NCBI Taxonomy" id="9913"/>
    <lineage>
        <taxon>Eukaryota</taxon>
        <taxon>Metazoa</taxon>
        <taxon>Chordata</taxon>
        <taxon>Craniata</taxon>
        <taxon>Vertebrata</taxon>
        <taxon>Euteleostomi</taxon>
        <taxon>Mammalia</taxon>
        <taxon>Eutheria</taxon>
        <taxon>Laurasiatheria</taxon>
        <taxon>Artiodactyla</taxon>
        <taxon>Ruminantia</taxon>
        <taxon>Pecora</taxon>
        <taxon>Bovidae</taxon>
        <taxon>Bovinae</taxon>
        <taxon>Bos</taxon>
    </lineage>
</organism>
<sequence length="957" mass="108724">MLELKLVLRTICLVCVPHTVLHKDNLESSMFPMQKGSLNLLRQKWESSDYQKSEYSPRGSRCRLFQPQENKLLEPEGEVASTPGPPDPPSLLRSVREEILSVEPEEKCPEDKSDYSRDYGQLEVLKEDSLSGRHRIERFSIALDELRSVFEAPRSGNRQAGPAEYSRKEVEIERNLCSPTFKSHPGSQSDDSVKDSGKKDKETPYDKISSESGHSHIVEVTTGPIKPASGFAEDTAVQSKSASDLQEVVSLKERMAKYQAAVSRGDCRSFSANMLEESEMCTVPGGLARVKKQFEKDKIASSSNTFTQYQYQHQNRSEQEVIRSSQVDISRCSQEMERNEPEISEAHKIDVLGTEMVSHLEKHTEEINQASKLHQYVQETVIDTPEDEEIPKVSTKFLKEQFEKSVQEKVLYSDKELTPAKQIKKLQLQDKEICILCQKTVYPMECLVADRQSFHKSCFRCHHCNSKLSLGNYASLHGQIYCKPHFKQLFKSKGNYDEGFGHKQHKDRWKCKNQSSSVDFTPNEDPNMCKNNVENTPMLGELNKHLDADNSEGQRDGLKKCGKRGKLKIIWPPSREIPKKTFPLEEELKMSKPKWPPEMTTPTSAEFKSGSLIEHMKTVENKGQERDNISCLQSIHMCQKEDVTGIKEMEAYEARKEKKEGNKDVQDKVNEAEDTKKKRKSEMDLNDNNNAVVQSAEKEKNEKANESDGAEVLQVTNTDDEVVPENRKENLNKNNNNNYVAASYLNNCRQKTSVLEFPNLLPLSSEVYYTANEYQIENLENASKLSELLGIFESEKTDSRNVLPMTLDKQTDGATAGSPVQSVSRSGLGDGKSSMPSSETNILNIKGNHSNNKNLHFFFSNTVKIAAFSKRNENIFMHNLIDSVDHIKNMPCLYLRELGKDIKHWHGQTIGAAHVTDLDALSCEFTAKPPFPRVEVQSEQLTVEEQIKRNRHYSDTE</sequence>
<dbReference type="InterPro" id="IPR001781">
    <property type="entry name" value="Znf_LIM"/>
</dbReference>
<dbReference type="FunFam" id="2.10.110.10:FF:000002">
    <property type="entry name" value="LIM domain and actin-binding 1"/>
    <property type="match status" value="1"/>
</dbReference>
<feature type="compositionally biased region" description="Basic and acidic residues" evidence="5">
    <location>
        <begin position="654"/>
        <end position="676"/>
    </location>
</feature>
<keyword evidence="8" id="KW-1185">Reference proteome</keyword>
<dbReference type="Proteomes" id="UP000009136">
    <property type="component" value="Chromosome 2"/>
</dbReference>
<dbReference type="PANTHER" id="PTHR22591:SF1">
    <property type="entry name" value="XIN ACTIN-BINDING REPEAT-CONTAINING PROTEIN 2"/>
    <property type="match status" value="1"/>
</dbReference>
<feature type="domain" description="LIM zinc-binding" evidence="6">
    <location>
        <begin position="432"/>
        <end position="492"/>
    </location>
</feature>
<reference evidence="7" key="1">
    <citation type="submission" date="2018-03" db="EMBL/GenBank/DDBJ databases">
        <title>ARS-UCD1.2.</title>
        <authorList>
            <person name="Rosen B.D."/>
            <person name="Bickhart D.M."/>
            <person name="Koren S."/>
            <person name="Schnabel R.D."/>
            <person name="Hall R."/>
            <person name="Zimin A."/>
            <person name="Dreischer C."/>
            <person name="Schultheiss S."/>
            <person name="Schroeder S.G."/>
            <person name="Elsik C.G."/>
            <person name="Couldrey C."/>
            <person name="Liu G.E."/>
            <person name="Van Tassell C.P."/>
            <person name="Phillippy A.M."/>
            <person name="Smith T.P.L."/>
            <person name="Medrano J.F."/>
        </authorList>
    </citation>
    <scope>NUCLEOTIDE SEQUENCE [LARGE SCALE GENOMIC DNA]</scope>
    <source>
        <strain evidence="7">Hereford</strain>
    </source>
</reference>
<name>A0AAA9SUE1_BOVIN</name>
<dbReference type="Ensembl" id="ENSBTAT00000114466.2">
    <property type="protein sequence ID" value="ENSBTAP00000090066.1"/>
    <property type="gene ID" value="ENSBTAG00000017743.8"/>
</dbReference>
<dbReference type="SUPFAM" id="SSF57716">
    <property type="entry name" value="Glucocorticoid receptor-like (DNA-binding domain)"/>
    <property type="match status" value="2"/>
</dbReference>
<dbReference type="PROSITE" id="PS00478">
    <property type="entry name" value="LIM_DOMAIN_1"/>
    <property type="match status" value="1"/>
</dbReference>
<feature type="region of interest" description="Disordered" evidence="5">
    <location>
        <begin position="654"/>
        <end position="735"/>
    </location>
</feature>
<evidence type="ECO:0000256" key="3">
    <source>
        <dbReference type="ARBA" id="ARBA00023038"/>
    </source>
</evidence>
<dbReference type="GO" id="GO:0003779">
    <property type="term" value="F:actin binding"/>
    <property type="evidence" value="ECO:0007669"/>
    <property type="project" value="InterPro"/>
</dbReference>
<accession>A0AAA9SUE1</accession>
<proteinExistence type="predicted"/>
<keyword evidence="2 4" id="KW-0862">Zinc</keyword>
<dbReference type="PANTHER" id="PTHR22591">
    <property type="entry name" value="XIN"/>
    <property type="match status" value="1"/>
</dbReference>
<evidence type="ECO:0000313" key="7">
    <source>
        <dbReference type="Ensembl" id="ENSBTAP00000090066.1"/>
    </source>
</evidence>
<keyword evidence="1 4" id="KW-0479">Metal-binding</keyword>
<feature type="region of interest" description="Disordered" evidence="5">
    <location>
        <begin position="809"/>
        <end position="838"/>
    </location>
</feature>
<reference evidence="7" key="3">
    <citation type="submission" date="2025-09" db="UniProtKB">
        <authorList>
            <consortium name="Ensembl"/>
        </authorList>
    </citation>
    <scope>IDENTIFICATION</scope>
    <source>
        <strain evidence="7">Hereford</strain>
    </source>
</reference>
<feature type="region of interest" description="Disordered" evidence="5">
    <location>
        <begin position="177"/>
        <end position="217"/>
    </location>
</feature>
<dbReference type="Pfam" id="PF00412">
    <property type="entry name" value="LIM"/>
    <property type="match status" value="1"/>
</dbReference>
<reference evidence="7" key="2">
    <citation type="submission" date="2025-08" db="UniProtKB">
        <authorList>
            <consortium name="Ensembl"/>
        </authorList>
    </citation>
    <scope>IDENTIFICATION</scope>
    <source>
        <strain evidence="7">Hereford</strain>
    </source>
</reference>
<gene>
    <name evidence="7" type="primary">XIRP2</name>
</gene>
<evidence type="ECO:0000313" key="8">
    <source>
        <dbReference type="Proteomes" id="UP000009136"/>
    </source>
</evidence>
<dbReference type="GeneTree" id="ENSGT00530000063779"/>
<protein>
    <submittedName>
        <fullName evidence="7">Xin actin binding repeat containing 2</fullName>
    </submittedName>
</protein>
<dbReference type="InterPro" id="IPR030072">
    <property type="entry name" value="XIRP1/XIRP2"/>
</dbReference>
<feature type="compositionally biased region" description="Basic and acidic residues" evidence="5">
    <location>
        <begin position="696"/>
        <end position="706"/>
    </location>
</feature>
<evidence type="ECO:0000259" key="6">
    <source>
        <dbReference type="PROSITE" id="PS50023"/>
    </source>
</evidence>